<dbReference type="EMBL" id="JAEHOE010000028">
    <property type="protein sequence ID" value="KAG2494802.1"/>
    <property type="molecule type" value="Genomic_DNA"/>
</dbReference>
<keyword evidence="4 8" id="KW-0812">Transmembrane</keyword>
<dbReference type="Pfam" id="PF02714">
    <property type="entry name" value="RSN1_7TM"/>
    <property type="match status" value="1"/>
</dbReference>
<keyword evidence="13" id="KW-1185">Reference proteome</keyword>
<dbReference type="GO" id="GO:0005886">
    <property type="term" value="C:plasma membrane"/>
    <property type="evidence" value="ECO:0007669"/>
    <property type="project" value="TreeGrafter"/>
</dbReference>
<feature type="domain" description="CSC1/OSCA1-like N-terminal transmembrane" evidence="10">
    <location>
        <begin position="7"/>
        <end position="177"/>
    </location>
</feature>
<evidence type="ECO:0000256" key="1">
    <source>
        <dbReference type="ARBA" id="ARBA00004141"/>
    </source>
</evidence>
<gene>
    <name evidence="12" type="ORF">HYH03_007045</name>
</gene>
<feature type="transmembrane region" description="Helical" evidence="8">
    <location>
        <begin position="12"/>
        <end position="33"/>
    </location>
</feature>
<feature type="transmembrane region" description="Helical" evidence="8">
    <location>
        <begin position="602"/>
        <end position="622"/>
    </location>
</feature>
<sequence>MAAGSSAVLSSFLLNLIIGLCAFTAFCFLRVRLVARRYYAPRRYANDIEKKPKRLTWGLLDWIKPTLTYEEPRIINEAGLDAAMYLRVLRFGLYLFVPVSFWCLVAMLPVNLTSNEVDRLLEQQAIDSGNNVTTSDNFKFTDFDKYSLSNIPAKSQKMWVHLISLYFVGILTMFLLNKYNRESVLLRLMYLGNQPSGGPSHSVLVTDVPGVQEAVAKTMAADRKEAKAVRAASKASASKASGSKRSHSRSSSEADSHIDIKGHELELAPPPSATPVHQSGPGPVAEANEDQGTDPTDIAVTIKGAADAPPPPAQEPAPGGALPSGSRPRQPSSRKRLDDPHHPGPAHGEGPHSPGSAVQSAPPQPSPAESAPAAPAEPAGEDEYAAQQALQAQRMAAMPYAYALDDPRTNPYQQAKAKLKAGITPPELVRQEFAEVYGPDLSAVNMVFDTTELEPLVAEYNTIHQALDDYLDCLETRLKLRLPEEHKKVLVFGPSMGEWGQKEFGLGKWFKKLDALDFWVRRLKFLRDEITVKREEALRKSAPSAFVTFNTRKAQAVGSTALHHNDVRTWRVQAAPAPFELVWKNTALTLPVRSSRGTGMAVLFWLMTLFFFIPVSFVQGMIEVPKLATIPVLGDIVTAPVVKQLLEGILPGLAMKIFLAIVPMILAAMATFQGATSLSEIDFSVTKRYFLFQVVVVFFMNVIAGSFFNQLKQWLEDPGSVIPILGKSIPMTATFFITYLFTNGLLVKAMAFLRAPGFVIYWILSKISSSPKAAQRLWMIQYTTTGVSAVDHMMALFLGLVMSCMNPIVCPAALAYFIAGYVGETYNNIYVYRRQYDGAGRLWSTIFNQVMVALYIMEIATMAILLIKKFAYALLALPLILGTIGYHYSTLTLYNRPWKVVSLHDASELDQYDAEARRKAAKGRSASAVEEGTPLLPGAMPDPIPPLTAEEKAVIADNYRNPCFKLDMTDLELMESTAADLRPRLDALNAWAKQVKQTAKVTKTKIKTLTDPAAGAPPEEVTKYDTKPELDPPLNPLD</sequence>
<dbReference type="InterPro" id="IPR027815">
    <property type="entry name" value="CSC1/OSCA1-like_cyt"/>
</dbReference>
<feature type="transmembrane region" description="Helical" evidence="8">
    <location>
        <begin position="658"/>
        <end position="678"/>
    </location>
</feature>
<evidence type="ECO:0000259" key="10">
    <source>
        <dbReference type="Pfam" id="PF13967"/>
    </source>
</evidence>
<feature type="compositionally biased region" description="Low complexity" evidence="7">
    <location>
        <begin position="345"/>
        <end position="378"/>
    </location>
</feature>
<accession>A0A836C0D0</accession>
<comment type="subcellular location">
    <subcellularLocation>
        <location evidence="1">Membrane</location>
        <topology evidence="1">Multi-pass membrane protein</topology>
    </subcellularLocation>
</comment>
<name>A0A836C0D0_9CHLO</name>
<evidence type="ECO:0000313" key="13">
    <source>
        <dbReference type="Proteomes" id="UP000612055"/>
    </source>
</evidence>
<feature type="transmembrane region" description="Helical" evidence="8">
    <location>
        <begin position="158"/>
        <end position="177"/>
    </location>
</feature>
<proteinExistence type="inferred from homology"/>
<comment type="caution">
    <text evidence="12">The sequence shown here is derived from an EMBL/GenBank/DDBJ whole genome shotgun (WGS) entry which is preliminary data.</text>
</comment>
<feature type="transmembrane region" description="Helical" evidence="8">
    <location>
        <begin position="870"/>
        <end position="888"/>
    </location>
</feature>
<evidence type="ECO:0000256" key="3">
    <source>
        <dbReference type="ARBA" id="ARBA00022448"/>
    </source>
</evidence>
<dbReference type="PANTHER" id="PTHR13018">
    <property type="entry name" value="PROBABLE MEMBRANE PROTEIN DUF221-RELATED"/>
    <property type="match status" value="1"/>
</dbReference>
<feature type="transmembrane region" description="Helical" evidence="8">
    <location>
        <begin position="795"/>
        <end position="822"/>
    </location>
</feature>
<keyword evidence="5 8" id="KW-1133">Transmembrane helix</keyword>
<dbReference type="PANTHER" id="PTHR13018:SF5">
    <property type="entry name" value="RE44586P"/>
    <property type="match status" value="1"/>
</dbReference>
<dbReference type="InterPro" id="IPR003864">
    <property type="entry name" value="CSC1/OSCA1-like_7TM"/>
</dbReference>
<organism evidence="12 13">
    <name type="scientific">Edaphochlamys debaryana</name>
    <dbReference type="NCBI Taxonomy" id="47281"/>
    <lineage>
        <taxon>Eukaryota</taxon>
        <taxon>Viridiplantae</taxon>
        <taxon>Chlorophyta</taxon>
        <taxon>core chlorophytes</taxon>
        <taxon>Chlorophyceae</taxon>
        <taxon>CS clade</taxon>
        <taxon>Chlamydomonadales</taxon>
        <taxon>Chlamydomonadales incertae sedis</taxon>
        <taxon>Edaphochlamys</taxon>
    </lineage>
</organism>
<evidence type="ECO:0000256" key="6">
    <source>
        <dbReference type="ARBA" id="ARBA00023136"/>
    </source>
</evidence>
<comment type="similarity">
    <text evidence="2">Belongs to the CSC1 (TC 1.A.17) family.</text>
</comment>
<feature type="transmembrane region" description="Helical" evidence="8">
    <location>
        <begin position="842"/>
        <end position="865"/>
    </location>
</feature>
<dbReference type="AlphaFoldDB" id="A0A836C0D0"/>
<evidence type="ECO:0000256" key="2">
    <source>
        <dbReference type="ARBA" id="ARBA00007779"/>
    </source>
</evidence>
<feature type="compositionally biased region" description="Low complexity" evidence="7">
    <location>
        <begin position="229"/>
        <end position="241"/>
    </location>
</feature>
<dbReference type="OrthoDB" id="1689567at2759"/>
<feature type="transmembrane region" description="Helical" evidence="8">
    <location>
        <begin position="91"/>
        <end position="112"/>
    </location>
</feature>
<evidence type="ECO:0000256" key="7">
    <source>
        <dbReference type="SAM" id="MobiDB-lite"/>
    </source>
</evidence>
<feature type="domain" description="CSC1/OSCA1-like cytosolic" evidence="11">
    <location>
        <begin position="427"/>
        <end position="585"/>
    </location>
</feature>
<feature type="region of interest" description="Disordered" evidence="7">
    <location>
        <begin position="1008"/>
        <end position="1038"/>
    </location>
</feature>
<dbReference type="InterPro" id="IPR032880">
    <property type="entry name" value="CSC1/OSCA1-like_N"/>
</dbReference>
<feature type="domain" description="CSC1/OSCA1-like 7TM region" evidence="9">
    <location>
        <begin position="599"/>
        <end position="864"/>
    </location>
</feature>
<evidence type="ECO:0000259" key="9">
    <source>
        <dbReference type="Pfam" id="PF02714"/>
    </source>
</evidence>
<evidence type="ECO:0000259" key="11">
    <source>
        <dbReference type="Pfam" id="PF14703"/>
    </source>
</evidence>
<reference evidence="12" key="1">
    <citation type="journal article" date="2020" name="bioRxiv">
        <title>Comparative genomics of Chlamydomonas.</title>
        <authorList>
            <person name="Craig R.J."/>
            <person name="Hasan A.R."/>
            <person name="Ness R.W."/>
            <person name="Keightley P.D."/>
        </authorList>
    </citation>
    <scope>NUCLEOTIDE SEQUENCE</scope>
    <source>
        <strain evidence="12">CCAP 11/70</strain>
    </source>
</reference>
<protein>
    <submittedName>
        <fullName evidence="12">Uncharacterized protein</fullName>
    </submittedName>
</protein>
<dbReference type="GO" id="GO:0005227">
    <property type="term" value="F:calcium-activated cation channel activity"/>
    <property type="evidence" value="ECO:0007669"/>
    <property type="project" value="InterPro"/>
</dbReference>
<evidence type="ECO:0000256" key="5">
    <source>
        <dbReference type="ARBA" id="ARBA00022989"/>
    </source>
</evidence>
<feature type="transmembrane region" description="Helical" evidence="8">
    <location>
        <begin position="690"/>
        <end position="708"/>
    </location>
</feature>
<feature type="compositionally biased region" description="Basic and acidic residues" evidence="7">
    <location>
        <begin position="1020"/>
        <end position="1030"/>
    </location>
</feature>
<evidence type="ECO:0000313" key="12">
    <source>
        <dbReference type="EMBL" id="KAG2494802.1"/>
    </source>
</evidence>
<dbReference type="Proteomes" id="UP000612055">
    <property type="component" value="Unassembled WGS sequence"/>
</dbReference>
<evidence type="ECO:0000256" key="4">
    <source>
        <dbReference type="ARBA" id="ARBA00022692"/>
    </source>
</evidence>
<feature type="compositionally biased region" description="Low complexity" evidence="7">
    <location>
        <begin position="316"/>
        <end position="331"/>
    </location>
</feature>
<keyword evidence="6 8" id="KW-0472">Membrane</keyword>
<evidence type="ECO:0000256" key="8">
    <source>
        <dbReference type="SAM" id="Phobius"/>
    </source>
</evidence>
<feature type="compositionally biased region" description="Basic and acidic residues" evidence="7">
    <location>
        <begin position="250"/>
        <end position="266"/>
    </location>
</feature>
<dbReference type="Pfam" id="PF13967">
    <property type="entry name" value="RSN1_TM"/>
    <property type="match status" value="1"/>
</dbReference>
<dbReference type="Pfam" id="PF14703">
    <property type="entry name" value="PHM7_cyt"/>
    <property type="match status" value="1"/>
</dbReference>
<keyword evidence="3" id="KW-0813">Transport</keyword>
<dbReference type="InterPro" id="IPR045122">
    <property type="entry name" value="Csc1-like"/>
</dbReference>
<feature type="region of interest" description="Disordered" evidence="7">
    <location>
        <begin position="226"/>
        <end position="384"/>
    </location>
</feature>